<dbReference type="Proteomes" id="UP001551176">
    <property type="component" value="Unassembled WGS sequence"/>
</dbReference>
<feature type="compositionally biased region" description="Basic and acidic residues" evidence="1">
    <location>
        <begin position="142"/>
        <end position="152"/>
    </location>
</feature>
<name>A0ABV3BPA4_9ACTN</name>
<accession>A0ABV3BPA4</accession>
<sequence>MRVDVAWWHLDGTPQTIESMREHLRDHTLDRWTQVPGLRLKIYFADREQNRWGAVMLWETDERPPLDELPPNAALALIGRPPDIRATFEAEGTVEGLHDLASLQALGPAFAGTAFSGTAITGTPVAVLTPPNGPGPHATVLSKEKMSGEKPGRTTTTT</sequence>
<gene>
    <name evidence="2" type="ORF">ABZ921_19580</name>
</gene>
<evidence type="ECO:0000256" key="1">
    <source>
        <dbReference type="SAM" id="MobiDB-lite"/>
    </source>
</evidence>
<organism evidence="2 3">
    <name type="scientific">Streptomyces atriruber</name>
    <dbReference type="NCBI Taxonomy" id="545121"/>
    <lineage>
        <taxon>Bacteria</taxon>
        <taxon>Bacillati</taxon>
        <taxon>Actinomycetota</taxon>
        <taxon>Actinomycetes</taxon>
        <taxon>Kitasatosporales</taxon>
        <taxon>Streptomycetaceae</taxon>
        <taxon>Streptomyces</taxon>
    </lineage>
</organism>
<proteinExistence type="predicted"/>
<keyword evidence="3" id="KW-1185">Reference proteome</keyword>
<evidence type="ECO:0000313" key="3">
    <source>
        <dbReference type="Proteomes" id="UP001551176"/>
    </source>
</evidence>
<reference evidence="2 3" key="1">
    <citation type="submission" date="2024-06" db="EMBL/GenBank/DDBJ databases">
        <title>The Natural Products Discovery Center: Release of the First 8490 Sequenced Strains for Exploring Actinobacteria Biosynthetic Diversity.</title>
        <authorList>
            <person name="Kalkreuter E."/>
            <person name="Kautsar S.A."/>
            <person name="Yang D."/>
            <person name="Bader C.D."/>
            <person name="Teijaro C.N."/>
            <person name="Fluegel L."/>
            <person name="Davis C.M."/>
            <person name="Simpson J.R."/>
            <person name="Lauterbach L."/>
            <person name="Steele A.D."/>
            <person name="Gui C."/>
            <person name="Meng S."/>
            <person name="Li G."/>
            <person name="Viehrig K."/>
            <person name="Ye F."/>
            <person name="Su P."/>
            <person name="Kiefer A.F."/>
            <person name="Nichols A."/>
            <person name="Cepeda A.J."/>
            <person name="Yan W."/>
            <person name="Fan B."/>
            <person name="Jiang Y."/>
            <person name="Adhikari A."/>
            <person name="Zheng C.-J."/>
            <person name="Schuster L."/>
            <person name="Cowan T.M."/>
            <person name="Smanski M.J."/>
            <person name="Chevrette M.G."/>
            <person name="De Carvalho L.P.S."/>
            <person name="Shen B."/>
        </authorList>
    </citation>
    <scope>NUCLEOTIDE SEQUENCE [LARGE SCALE GENOMIC DNA]</scope>
    <source>
        <strain evidence="2 3">NPDC046838</strain>
    </source>
</reference>
<protein>
    <submittedName>
        <fullName evidence="2">Uncharacterized protein</fullName>
    </submittedName>
</protein>
<feature type="region of interest" description="Disordered" evidence="1">
    <location>
        <begin position="130"/>
        <end position="158"/>
    </location>
</feature>
<dbReference type="EMBL" id="JBEYXV010000009">
    <property type="protein sequence ID" value="MEU6822834.1"/>
    <property type="molecule type" value="Genomic_DNA"/>
</dbReference>
<dbReference type="RefSeq" id="WP_359350556.1">
    <property type="nucleotide sequence ID" value="NZ_JBEYXV010000009.1"/>
</dbReference>
<dbReference type="Gene3D" id="3.30.70.100">
    <property type="match status" value="1"/>
</dbReference>
<comment type="caution">
    <text evidence="2">The sequence shown here is derived from an EMBL/GenBank/DDBJ whole genome shotgun (WGS) entry which is preliminary data.</text>
</comment>
<evidence type="ECO:0000313" key="2">
    <source>
        <dbReference type="EMBL" id="MEU6822834.1"/>
    </source>
</evidence>